<proteinExistence type="predicted"/>
<protein>
    <recommendedName>
        <fullName evidence="3">DUF3396 domain-containing protein</fullName>
    </recommendedName>
</protein>
<dbReference type="EMBL" id="CP012159">
    <property type="protein sequence ID" value="AKT37889.1"/>
    <property type="molecule type" value="Genomic_DNA"/>
</dbReference>
<evidence type="ECO:0000313" key="2">
    <source>
        <dbReference type="Proteomes" id="UP000067626"/>
    </source>
</evidence>
<sequence length="332" mass="37104">MFQRSTMPEEMNELLAMFDDHLVARDESGREMLAVGLFATVYFKEPWKREVREIIAGFAENYMRRWASQLRWALNPKTDCMQPFAHTEGARPTQFAVIDDEESALSIMGYGATYARGASAFHVHALADASTSPDALGFLRFGYPLVPVPGVRFDLPDVLLKLCRKLKPVSGYAGVGVIPCPDRGDAQRWEGILVDLAQRFPGLEMEYPVEHSIYLAEGRDGKGGIKGVNWLTAISDVWLDELGGAAAVAADLRDLDPRYILHRYDGGLLIQAGDRPALGDTERDAWPDLYVKLARYLKPIRITRHSAFGSGGRGWAFGPQEVRAWLARFDER</sequence>
<dbReference type="AlphaFoldDB" id="A0A0K1EAK3"/>
<dbReference type="Pfam" id="PF11876">
    <property type="entry name" value="TsiV"/>
    <property type="match status" value="1"/>
</dbReference>
<organism evidence="1 2">
    <name type="scientific">Chondromyces crocatus</name>
    <dbReference type="NCBI Taxonomy" id="52"/>
    <lineage>
        <taxon>Bacteria</taxon>
        <taxon>Pseudomonadati</taxon>
        <taxon>Myxococcota</taxon>
        <taxon>Polyangia</taxon>
        <taxon>Polyangiales</taxon>
        <taxon>Polyangiaceae</taxon>
        <taxon>Chondromyces</taxon>
    </lineage>
</organism>
<evidence type="ECO:0008006" key="3">
    <source>
        <dbReference type="Google" id="ProtNLM"/>
    </source>
</evidence>
<evidence type="ECO:0000313" key="1">
    <source>
        <dbReference type="EMBL" id="AKT37889.1"/>
    </source>
</evidence>
<reference evidence="1 2" key="1">
    <citation type="submission" date="2015-07" db="EMBL/GenBank/DDBJ databases">
        <title>Genome analysis of myxobacterium Chondromyces crocatus Cm c5 reveals a high potential for natural compound synthesis and the genetic basis for the loss of fruiting body formation.</title>
        <authorList>
            <person name="Zaburannyi N."/>
            <person name="Bunk B."/>
            <person name="Maier J."/>
            <person name="Overmann J."/>
            <person name="Mueller R."/>
        </authorList>
    </citation>
    <scope>NUCLEOTIDE SEQUENCE [LARGE SCALE GENOMIC DNA]</scope>
    <source>
        <strain evidence="1 2">Cm c5</strain>
    </source>
</reference>
<keyword evidence="2" id="KW-1185">Reference proteome</keyword>
<dbReference type="Proteomes" id="UP000067626">
    <property type="component" value="Chromosome"/>
</dbReference>
<name>A0A0K1EAK3_CHOCO</name>
<dbReference type="InterPro" id="IPR021815">
    <property type="entry name" value="TsiV"/>
</dbReference>
<dbReference type="RefSeq" id="WP_050430197.1">
    <property type="nucleotide sequence ID" value="NZ_CP012159.1"/>
</dbReference>
<accession>A0A0K1EAK3</accession>
<dbReference type="OrthoDB" id="8986326at2"/>
<dbReference type="KEGG" id="ccro:CMC5_020320"/>
<gene>
    <name evidence="1" type="ORF">CMC5_020320</name>
</gene>
<dbReference type="STRING" id="52.CMC5_020320"/>